<keyword evidence="2" id="KW-1185">Reference proteome</keyword>
<organism evidence="1 2">
    <name type="scientific">Candidatus Nitrosoglobus terrae</name>
    <dbReference type="NCBI Taxonomy" id="1630141"/>
    <lineage>
        <taxon>Bacteria</taxon>
        <taxon>Pseudomonadati</taxon>
        <taxon>Pseudomonadota</taxon>
        <taxon>Gammaproteobacteria</taxon>
        <taxon>Chromatiales</taxon>
        <taxon>Chromatiaceae</taxon>
        <taxon>Candidatus Nitrosoglobus</taxon>
    </lineage>
</organism>
<gene>
    <name evidence="1" type="ORF">TAO_0162</name>
</gene>
<proteinExistence type="predicted"/>
<accession>A0A1Q2SK92</accession>
<evidence type="ECO:0000313" key="1">
    <source>
        <dbReference type="EMBL" id="BAW79532.1"/>
    </source>
</evidence>
<dbReference type="AlphaFoldDB" id="A0A1Q2SK92"/>
<protein>
    <submittedName>
        <fullName evidence="1">Hypothetical conserved protein</fullName>
    </submittedName>
</protein>
<dbReference type="KEGG" id="ntt:TAO_0162"/>
<dbReference type="Proteomes" id="UP000243679">
    <property type="component" value="Chromosome"/>
</dbReference>
<name>A0A1Q2SK92_9GAMM</name>
<sequence length="163" mass="18780">MYLKNNIERDNQNQSKEALILPKTTVVNKELFSSYLTSTLTLIIITLMIKLSGCTTAPTTEEIVKQRALERWQALVHGDFDKAYDYLSPGYRAVNPLNLYRGRFGHAVVWEQAGIKQIACTAKACEVTVSIHYRYPARNYQGESTVEERWIGEDNHWWLLPKD</sequence>
<evidence type="ECO:0000313" key="2">
    <source>
        <dbReference type="Proteomes" id="UP000243679"/>
    </source>
</evidence>
<dbReference type="EMBL" id="AP014836">
    <property type="protein sequence ID" value="BAW79532.1"/>
    <property type="molecule type" value="Genomic_DNA"/>
</dbReference>
<reference evidence="1 2" key="1">
    <citation type="journal article" date="2017" name="ISME J.">
        <title>An acid-tolerant ammonia-oxidizing ?-proteobacterium from soil.</title>
        <authorList>
            <person name="Hayatsu M."/>
            <person name="Tago K."/>
            <person name="Uchiyama I."/>
            <person name="Toyoda A."/>
            <person name="Wang Y."/>
            <person name="Shimomura Y."/>
            <person name="Okubo T."/>
            <person name="Kurisu F."/>
            <person name="Hirono Y."/>
            <person name="Nonaka K."/>
            <person name="Akiyama H."/>
            <person name="Itoh T."/>
            <person name="Takami H."/>
        </authorList>
    </citation>
    <scope>NUCLEOTIDE SEQUENCE [LARGE SCALE GENOMIC DNA]</scope>
    <source>
        <strain evidence="1 2">TAO100</strain>
    </source>
</reference>